<reference evidence="13 14" key="1">
    <citation type="submission" date="2017-09" db="EMBL/GenBank/DDBJ databases">
        <title>Pseudomonas abyssi sp. nov. isolated from Abyssopelagic Water.</title>
        <authorList>
            <person name="Wei Y."/>
        </authorList>
    </citation>
    <scope>NUCLEOTIDE SEQUENCE [LARGE SCALE GENOMIC DNA]</scope>
    <source>
        <strain evidence="13 14">MT5</strain>
    </source>
</reference>
<keyword evidence="2" id="KW-1003">Cell membrane</keyword>
<evidence type="ECO:0000256" key="6">
    <source>
        <dbReference type="ARBA" id="ARBA00023136"/>
    </source>
</evidence>
<dbReference type="AlphaFoldDB" id="A0A2A3MGQ1"/>
<dbReference type="Proteomes" id="UP000242313">
    <property type="component" value="Unassembled WGS sequence"/>
</dbReference>
<dbReference type="InterPro" id="IPR033480">
    <property type="entry name" value="sCache_2"/>
</dbReference>
<dbReference type="PANTHER" id="PTHR32089:SF119">
    <property type="entry name" value="METHYL-ACCEPTING CHEMOTAXIS PROTEIN CTPL"/>
    <property type="match status" value="1"/>
</dbReference>
<organism evidence="13 14">
    <name type="scientific">Pseudomonas abyssi</name>
    <dbReference type="NCBI Taxonomy" id="170540"/>
    <lineage>
        <taxon>Bacteria</taxon>
        <taxon>Pseudomonadati</taxon>
        <taxon>Pseudomonadota</taxon>
        <taxon>Gammaproteobacteria</taxon>
        <taxon>Pseudomonadales</taxon>
        <taxon>Pseudomonadaceae</taxon>
        <taxon>Pseudomonas</taxon>
    </lineage>
</organism>
<evidence type="ECO:0000256" key="5">
    <source>
        <dbReference type="ARBA" id="ARBA00022989"/>
    </source>
</evidence>
<keyword evidence="3" id="KW-0488">Methylation</keyword>
<gene>
    <name evidence="13" type="ORF">CNQ84_11805</name>
</gene>
<dbReference type="Pfam" id="PF08269">
    <property type="entry name" value="dCache_2"/>
    <property type="match status" value="1"/>
</dbReference>
<dbReference type="GO" id="GO:0006935">
    <property type="term" value="P:chemotaxis"/>
    <property type="evidence" value="ECO:0007669"/>
    <property type="project" value="InterPro"/>
</dbReference>
<dbReference type="CDD" id="cd11386">
    <property type="entry name" value="MCP_signal"/>
    <property type="match status" value="1"/>
</dbReference>
<comment type="caution">
    <text evidence="13">The sequence shown here is derived from an EMBL/GenBank/DDBJ whole genome shotgun (WGS) entry which is preliminary data.</text>
</comment>
<evidence type="ECO:0000256" key="2">
    <source>
        <dbReference type="ARBA" id="ARBA00022475"/>
    </source>
</evidence>
<dbReference type="EMBL" id="NTMR01000013">
    <property type="protein sequence ID" value="PBK04030.1"/>
    <property type="molecule type" value="Genomic_DNA"/>
</dbReference>
<evidence type="ECO:0000256" key="1">
    <source>
        <dbReference type="ARBA" id="ARBA00004651"/>
    </source>
</evidence>
<dbReference type="CDD" id="cd06225">
    <property type="entry name" value="HAMP"/>
    <property type="match status" value="1"/>
</dbReference>
<evidence type="ECO:0000256" key="10">
    <source>
        <dbReference type="SAM" id="Phobius"/>
    </source>
</evidence>
<dbReference type="InterPro" id="IPR004010">
    <property type="entry name" value="Double_Cache_2"/>
</dbReference>
<dbReference type="SMART" id="SM01049">
    <property type="entry name" value="Cache_2"/>
    <property type="match status" value="1"/>
</dbReference>
<comment type="subcellular location">
    <subcellularLocation>
        <location evidence="1">Cell membrane</location>
        <topology evidence="1">Multi-pass membrane protein</topology>
    </subcellularLocation>
</comment>
<dbReference type="PROSITE" id="PS50111">
    <property type="entry name" value="CHEMOTAXIS_TRANSDUC_2"/>
    <property type="match status" value="1"/>
</dbReference>
<dbReference type="Gene3D" id="3.30.450.20">
    <property type="entry name" value="PAS domain"/>
    <property type="match status" value="1"/>
</dbReference>
<comment type="similarity">
    <text evidence="8">Belongs to the methyl-accepting chemotaxis (MCP) protein family.</text>
</comment>
<evidence type="ECO:0000313" key="13">
    <source>
        <dbReference type="EMBL" id="PBK04030.1"/>
    </source>
</evidence>
<dbReference type="PANTHER" id="PTHR32089">
    <property type="entry name" value="METHYL-ACCEPTING CHEMOTAXIS PROTEIN MCPB"/>
    <property type="match status" value="1"/>
</dbReference>
<evidence type="ECO:0000256" key="4">
    <source>
        <dbReference type="ARBA" id="ARBA00022692"/>
    </source>
</evidence>
<dbReference type="Gene3D" id="1.10.287.950">
    <property type="entry name" value="Methyl-accepting chemotaxis protein"/>
    <property type="match status" value="1"/>
</dbReference>
<feature type="domain" description="Methyl-accepting transducer" evidence="11">
    <location>
        <begin position="272"/>
        <end position="508"/>
    </location>
</feature>
<dbReference type="GO" id="GO:0007165">
    <property type="term" value="P:signal transduction"/>
    <property type="evidence" value="ECO:0007669"/>
    <property type="project" value="UniProtKB-KW"/>
</dbReference>
<evidence type="ECO:0000256" key="9">
    <source>
        <dbReference type="PROSITE-ProRule" id="PRU00284"/>
    </source>
</evidence>
<evidence type="ECO:0000256" key="3">
    <source>
        <dbReference type="ARBA" id="ARBA00022481"/>
    </source>
</evidence>
<name>A0A2A3MGQ1_9PSED</name>
<dbReference type="Pfam" id="PF00015">
    <property type="entry name" value="MCPsignal"/>
    <property type="match status" value="1"/>
</dbReference>
<dbReference type="SMART" id="SM00304">
    <property type="entry name" value="HAMP"/>
    <property type="match status" value="1"/>
</dbReference>
<accession>A0A2A3MGQ1</accession>
<sequence>MKLLRNIRISQRIWLILIIALVSTLTAEGLSLSHLHKEIRQAEITKATHLVEVAHDLMAFYHQKELNGELTGEQARQQALAALAAVRYSGNEYYWVNDMNNIMIMHPLAPQTVGTDLTTMRNTEGVNVISEMVQLARSKGTASFEYSWPKPGEEDGSAKIAAFKHFKPWDYMIGTGIYVDAMQAKFRAALISSVILSAVVILAMFLLLFIIGRSISQPLDKIVNAMRDVASGEADLTRRLDDDAKDELSQIAYYFNRFNRNLRDIIQQLGDSARQLISSSHQLDEISNNSLRDMSRQSERMELMATAINEITYGVQDVAQNANAAAEEVEKANQGADNGRAQVDRTIVEINQLSSSVSTAVEHMETLSSDAQEITSVLDVIRNIAEQTNLLALNAAIEAARAGEMGRGFAVVADEVRNLAQRTQQSTEEIHNMISKLQTNTQTVVSVINESSRHSQASVEQVNEAGAALEQIAQSMQQLVALNASIASATTQQSTVVEDVNRNVTEAAELARETTDGARETAQAGQHLASLGRQIDELVKRFRV</sequence>
<dbReference type="RefSeq" id="WP_096005067.1">
    <property type="nucleotide sequence ID" value="NZ_NTMR01000013.1"/>
</dbReference>
<feature type="transmembrane region" description="Helical" evidence="10">
    <location>
        <begin position="188"/>
        <end position="211"/>
    </location>
</feature>
<dbReference type="InterPro" id="IPR004090">
    <property type="entry name" value="Chemotax_Me-accpt_rcpt"/>
</dbReference>
<dbReference type="GO" id="GO:0005886">
    <property type="term" value="C:plasma membrane"/>
    <property type="evidence" value="ECO:0007669"/>
    <property type="project" value="UniProtKB-SubCell"/>
</dbReference>
<dbReference type="SUPFAM" id="SSF58104">
    <property type="entry name" value="Methyl-accepting chemotaxis protein (MCP) signaling domain"/>
    <property type="match status" value="1"/>
</dbReference>
<keyword evidence="14" id="KW-1185">Reference proteome</keyword>
<protein>
    <submittedName>
        <fullName evidence="13">Chemotaxis protein</fullName>
    </submittedName>
</protein>
<evidence type="ECO:0000256" key="8">
    <source>
        <dbReference type="ARBA" id="ARBA00029447"/>
    </source>
</evidence>
<dbReference type="Pfam" id="PF00672">
    <property type="entry name" value="HAMP"/>
    <property type="match status" value="1"/>
</dbReference>
<keyword evidence="6 10" id="KW-0472">Membrane</keyword>
<dbReference type="InterPro" id="IPR003660">
    <property type="entry name" value="HAMP_dom"/>
</dbReference>
<dbReference type="FunFam" id="1.10.287.950:FF:000001">
    <property type="entry name" value="Methyl-accepting chemotaxis sensory transducer"/>
    <property type="match status" value="1"/>
</dbReference>
<dbReference type="InterPro" id="IPR004089">
    <property type="entry name" value="MCPsignal_dom"/>
</dbReference>
<feature type="domain" description="HAMP" evidence="12">
    <location>
        <begin position="213"/>
        <end position="267"/>
    </location>
</feature>
<evidence type="ECO:0000313" key="14">
    <source>
        <dbReference type="Proteomes" id="UP000242313"/>
    </source>
</evidence>
<keyword evidence="5 10" id="KW-1133">Transmembrane helix</keyword>
<evidence type="ECO:0000259" key="12">
    <source>
        <dbReference type="PROSITE" id="PS50885"/>
    </source>
</evidence>
<dbReference type="SMART" id="SM00283">
    <property type="entry name" value="MA"/>
    <property type="match status" value="1"/>
</dbReference>
<dbReference type="GO" id="GO:0004888">
    <property type="term" value="F:transmembrane signaling receptor activity"/>
    <property type="evidence" value="ECO:0007669"/>
    <property type="project" value="InterPro"/>
</dbReference>
<keyword evidence="7 9" id="KW-0807">Transducer</keyword>
<keyword evidence="4 10" id="KW-0812">Transmembrane</keyword>
<proteinExistence type="inferred from homology"/>
<dbReference type="PROSITE" id="PS50885">
    <property type="entry name" value="HAMP"/>
    <property type="match status" value="1"/>
</dbReference>
<dbReference type="PRINTS" id="PR00260">
    <property type="entry name" value="CHEMTRNSDUCR"/>
</dbReference>
<evidence type="ECO:0000256" key="7">
    <source>
        <dbReference type="ARBA" id="ARBA00023224"/>
    </source>
</evidence>
<evidence type="ECO:0000259" key="11">
    <source>
        <dbReference type="PROSITE" id="PS50111"/>
    </source>
</evidence>